<dbReference type="PANTHER" id="PTHR24027:SF442">
    <property type="entry name" value="PROTOCADHERIN-15 ISOFORM X1"/>
    <property type="match status" value="1"/>
</dbReference>
<dbReference type="PRINTS" id="PR00313">
    <property type="entry name" value="CABNDNGRPT"/>
</dbReference>
<dbReference type="SUPFAM" id="SSF49313">
    <property type="entry name" value="Cadherin-like"/>
    <property type="match status" value="3"/>
</dbReference>
<dbReference type="InterPro" id="IPR003995">
    <property type="entry name" value="RTX_toxin_determinant-A"/>
</dbReference>
<dbReference type="SUPFAM" id="SSF51120">
    <property type="entry name" value="beta-Roll"/>
    <property type="match status" value="1"/>
</dbReference>
<dbReference type="PROSITE" id="PS50268">
    <property type="entry name" value="CADHERIN_2"/>
    <property type="match status" value="4"/>
</dbReference>
<keyword evidence="5" id="KW-0800">Toxin</keyword>
<feature type="domain" description="Cadherin" evidence="10">
    <location>
        <begin position="144"/>
        <end position="229"/>
    </location>
</feature>
<evidence type="ECO:0000256" key="7">
    <source>
        <dbReference type="ARBA" id="ARBA00022837"/>
    </source>
</evidence>
<dbReference type="Gene3D" id="2.150.10.10">
    <property type="entry name" value="Serralysin-like metalloprotease, C-terminal"/>
    <property type="match status" value="1"/>
</dbReference>
<comment type="subcellular location">
    <subcellularLocation>
        <location evidence="2">Membrane</location>
    </subcellularLocation>
    <subcellularLocation>
        <location evidence="3">Secreted</location>
    </subcellularLocation>
</comment>
<dbReference type="InterPro" id="IPR039808">
    <property type="entry name" value="Cadherin"/>
</dbReference>
<dbReference type="InterPro" id="IPR001343">
    <property type="entry name" value="Hemolysn_Ca-bd"/>
</dbReference>
<keyword evidence="6" id="KW-0677">Repeat</keyword>
<keyword evidence="8" id="KW-0843">Virulence</keyword>
<evidence type="ECO:0000256" key="2">
    <source>
        <dbReference type="ARBA" id="ARBA00004370"/>
    </source>
</evidence>
<feature type="domain" description="Cadherin" evidence="10">
    <location>
        <begin position="46"/>
        <end position="129"/>
    </location>
</feature>
<feature type="domain" description="Cadherin" evidence="10">
    <location>
        <begin position="442"/>
        <end position="546"/>
    </location>
</feature>
<evidence type="ECO:0000313" key="12">
    <source>
        <dbReference type="Proteomes" id="UP001273531"/>
    </source>
</evidence>
<dbReference type="InterPro" id="IPR013858">
    <property type="entry name" value="Peptidase_M10B_C"/>
</dbReference>
<proteinExistence type="predicted"/>
<dbReference type="EMBL" id="JAWJEJ010000001">
    <property type="protein sequence ID" value="MDV3455990.1"/>
    <property type="molecule type" value="Genomic_DNA"/>
</dbReference>
<evidence type="ECO:0000256" key="5">
    <source>
        <dbReference type="ARBA" id="ARBA00022656"/>
    </source>
</evidence>
<evidence type="ECO:0000256" key="3">
    <source>
        <dbReference type="ARBA" id="ARBA00004613"/>
    </source>
</evidence>
<keyword evidence="4" id="KW-0964">Secreted</keyword>
<evidence type="ECO:0000256" key="8">
    <source>
        <dbReference type="ARBA" id="ARBA00023026"/>
    </source>
</evidence>
<sequence length="821" mass="85967">MATLDRQAWQFLVQDATLGADGGVHIVGNTGGYMGHSFYENTTLVDTIQAVGAEGDPIHFTLSGYDADKFTIDQVTGELRFLVAPDAEAPSGSRLPTVYYVDVTASDGVSSDMVKLVYGMMNVLDAPTFVTPAAVLVEENQVDVVSLEARDIDGEQISYAIAGGADAALFTVDGWGYLRFNHAADFEAPGDADGDGVYQVTVAATDQSGTTTQAMAITVTNTPYGQIEFTSDGGVEDAEVDVVEGTTLITTVHATNSEEGIVTYRFADYVSSSWFTLDSDTGELRFKVTPEFHDPADGGSNVYSVQVLAHSDWHVEAQWITINVTEEVEFGIVSNGGGDTASVTIAENSAVVTTLAAANGAGAPQFHIFDGADAALFGIDYQGQLRFYMAPDYEHPGDANGDGIYEVTVAAIDRSAAGEVLAYDFQTLRISVADIGIPRILFGDTYPSGIVSVAENGSLVTTIAVEDPSADTRFSIGGGADASRFVIDALSGSLSFVAAPDYEHPTDQNHDNIYDVVVVASTSQYADSQQVRVQVEDINEFAITSYGGGSTATISVAENSSVAATITAGGVETLDHFVILGGTDATRFTIDPLTGELRFRAAPDFEAPTDANRDNRYDVIVTAKSTAGSSDTQRLTISVTDVIDTGQRIEGTAGADLINETTSVAGQSHATQWADGIYGFGGNDQLFGGGGDDYLDGGIGNDMLWGGAGGDDLFGGTGADQFCFAAASDSLTNDRDRIVDFKRSDGDKINLSAIDANLLATGNQAFSFIGGAGFSGVAGQLRAQYSAGQMLVSGDLNGDGVADFGFALQGNVSLIGTDFYL</sequence>
<evidence type="ECO:0000259" key="10">
    <source>
        <dbReference type="PROSITE" id="PS50268"/>
    </source>
</evidence>
<dbReference type="Proteomes" id="UP001273531">
    <property type="component" value="Unassembled WGS sequence"/>
</dbReference>
<evidence type="ECO:0000256" key="4">
    <source>
        <dbReference type="ARBA" id="ARBA00022525"/>
    </source>
</evidence>
<organism evidence="11 12">
    <name type="scientific">Sphingomonas agrestis</name>
    <dbReference type="NCBI Taxonomy" id="3080540"/>
    <lineage>
        <taxon>Bacteria</taxon>
        <taxon>Pseudomonadati</taxon>
        <taxon>Pseudomonadota</taxon>
        <taxon>Alphaproteobacteria</taxon>
        <taxon>Sphingomonadales</taxon>
        <taxon>Sphingomonadaceae</taxon>
        <taxon>Sphingomonas</taxon>
    </lineage>
</organism>
<dbReference type="InterPro" id="IPR018511">
    <property type="entry name" value="Hemolysin-typ_Ca-bd_CS"/>
</dbReference>
<accession>A0ABU3Y3S9</accession>
<dbReference type="InterPro" id="IPR002126">
    <property type="entry name" value="Cadherin-like_dom"/>
</dbReference>
<dbReference type="CDD" id="cd11304">
    <property type="entry name" value="Cadherin_repeat"/>
    <property type="match status" value="5"/>
</dbReference>
<evidence type="ECO:0000256" key="9">
    <source>
        <dbReference type="ARBA" id="ARBA00023136"/>
    </source>
</evidence>
<name>A0ABU3Y3S9_9SPHN</name>
<evidence type="ECO:0000313" key="11">
    <source>
        <dbReference type="EMBL" id="MDV3455990.1"/>
    </source>
</evidence>
<dbReference type="RefSeq" id="WP_317225194.1">
    <property type="nucleotide sequence ID" value="NZ_JAWJEJ010000001.1"/>
</dbReference>
<reference evidence="11 12" key="1">
    <citation type="submission" date="2023-10" db="EMBL/GenBank/DDBJ databases">
        <title>Sphingomonas sp. HF-S4 16S ribosomal RNA gene Genome sequencing and assembly.</title>
        <authorList>
            <person name="Lee H."/>
        </authorList>
    </citation>
    <scope>NUCLEOTIDE SEQUENCE [LARGE SCALE GENOMIC DNA]</scope>
    <source>
        <strain evidence="11 12">HF-S4</strain>
    </source>
</reference>
<dbReference type="SMART" id="SM00112">
    <property type="entry name" value="CA"/>
    <property type="match status" value="5"/>
</dbReference>
<comment type="cofactor">
    <cofactor evidence="1">
        <name>Ca(2+)</name>
        <dbReference type="ChEBI" id="CHEBI:29108"/>
    </cofactor>
</comment>
<feature type="domain" description="Cadherin" evidence="10">
    <location>
        <begin position="577"/>
        <end position="649"/>
    </location>
</feature>
<comment type="caution">
    <text evidence="11">The sequence shown here is derived from an EMBL/GenBank/DDBJ whole genome shotgun (WGS) entry which is preliminary data.</text>
</comment>
<dbReference type="InterPro" id="IPR015919">
    <property type="entry name" value="Cadherin-like_sf"/>
</dbReference>
<gene>
    <name evidence="11" type="ORF">RZN05_03280</name>
</gene>
<dbReference type="PRINTS" id="PR01488">
    <property type="entry name" value="RTXTOXINA"/>
</dbReference>
<keyword evidence="12" id="KW-1185">Reference proteome</keyword>
<dbReference type="InterPro" id="IPR011049">
    <property type="entry name" value="Serralysin-like_metalloprot_C"/>
</dbReference>
<keyword evidence="9" id="KW-0472">Membrane</keyword>
<evidence type="ECO:0000256" key="6">
    <source>
        <dbReference type="ARBA" id="ARBA00022737"/>
    </source>
</evidence>
<dbReference type="Pfam" id="PF08548">
    <property type="entry name" value="Peptidase_M10_C"/>
    <property type="match status" value="1"/>
</dbReference>
<dbReference type="PROSITE" id="PS00330">
    <property type="entry name" value="HEMOLYSIN_CALCIUM"/>
    <property type="match status" value="3"/>
</dbReference>
<dbReference type="Gene3D" id="2.60.40.60">
    <property type="entry name" value="Cadherins"/>
    <property type="match status" value="5"/>
</dbReference>
<dbReference type="Pfam" id="PF00353">
    <property type="entry name" value="HemolysinCabind"/>
    <property type="match status" value="1"/>
</dbReference>
<evidence type="ECO:0000256" key="1">
    <source>
        <dbReference type="ARBA" id="ARBA00001913"/>
    </source>
</evidence>
<keyword evidence="7" id="KW-0106">Calcium</keyword>
<dbReference type="PANTHER" id="PTHR24027">
    <property type="entry name" value="CADHERIN-23"/>
    <property type="match status" value="1"/>
</dbReference>
<protein>
    <recommendedName>
        <fullName evidence="10">Cadherin domain-containing protein</fullName>
    </recommendedName>
</protein>